<keyword evidence="2" id="KW-1185">Reference proteome</keyword>
<dbReference type="EMBL" id="CP026378">
    <property type="protein sequence ID" value="AUY25581.1"/>
    <property type="molecule type" value="Genomic_DNA"/>
</dbReference>
<gene>
    <name evidence="1" type="ORF">C2E16_12120</name>
</gene>
<dbReference type="InterPro" id="IPR003458">
    <property type="entry name" value="Phage_T4_Gp38_tail_assem"/>
</dbReference>
<evidence type="ECO:0000313" key="2">
    <source>
        <dbReference type="Proteomes" id="UP000237673"/>
    </source>
</evidence>
<evidence type="ECO:0000313" key="1">
    <source>
        <dbReference type="EMBL" id="AUY25581.1"/>
    </source>
</evidence>
<protein>
    <recommendedName>
        <fullName evidence="3">Tail fiber assembly protein</fullName>
    </recommendedName>
</protein>
<dbReference type="Pfam" id="PF02413">
    <property type="entry name" value="Caudo_TAP"/>
    <property type="match status" value="1"/>
</dbReference>
<dbReference type="PANTHER" id="PTHR34413">
    <property type="entry name" value="PROPHAGE TAIL FIBER ASSEMBLY PROTEIN HOMOLOG TFAE-RELATED-RELATED"/>
    <property type="match status" value="1"/>
</dbReference>
<dbReference type="PANTHER" id="PTHR34413:SF2">
    <property type="entry name" value="PROPHAGE TAIL FIBER ASSEMBLY PROTEIN HOMOLOG TFAE-RELATED"/>
    <property type="match status" value="1"/>
</dbReference>
<accession>A0ABN5HA78</accession>
<organism evidence="1 2">
    <name type="scientific">Mixta calida</name>
    <dbReference type="NCBI Taxonomy" id="665913"/>
    <lineage>
        <taxon>Bacteria</taxon>
        <taxon>Pseudomonadati</taxon>
        <taxon>Pseudomonadota</taxon>
        <taxon>Gammaproteobacteria</taxon>
        <taxon>Enterobacterales</taxon>
        <taxon>Erwiniaceae</taxon>
        <taxon>Mixta</taxon>
    </lineage>
</organism>
<evidence type="ECO:0008006" key="3">
    <source>
        <dbReference type="Google" id="ProtNLM"/>
    </source>
</evidence>
<dbReference type="InterPro" id="IPR051220">
    <property type="entry name" value="TFA_Chaperone"/>
</dbReference>
<sequence>MVISTLIDYVRTAEDDIAEAEAKKAELRLMADSKIAPLHDAVSLGIATDEETASYDNWRKFRVLLNRVDTAIAPDIN</sequence>
<reference evidence="1 2" key="1">
    <citation type="submission" date="2018-01" db="EMBL/GenBank/DDBJ databases">
        <title>Complete and assembled Genome of Pantoea calida DSM22759T.</title>
        <authorList>
            <person name="Stevens M.J.A."/>
            <person name="Zurfluh K."/>
            <person name="Stephan R."/>
        </authorList>
    </citation>
    <scope>NUCLEOTIDE SEQUENCE [LARGE SCALE GENOMIC DNA]</scope>
    <source>
        <strain evidence="1 2">DSM 22759</strain>
    </source>
</reference>
<proteinExistence type="predicted"/>
<dbReference type="Proteomes" id="UP000237673">
    <property type="component" value="Chromosome"/>
</dbReference>
<name>A0ABN5HA78_9GAMM</name>